<dbReference type="HOGENOM" id="CLU_2048761_0_0_6"/>
<name>B7VSE7_VIBA3</name>
<dbReference type="EMBL" id="FM954973">
    <property type="protein sequence ID" value="CAV27112.1"/>
    <property type="molecule type" value="Genomic_DNA"/>
</dbReference>
<gene>
    <name evidence="1" type="ordered locus">VS_II1167</name>
</gene>
<evidence type="ECO:0000313" key="2">
    <source>
        <dbReference type="Proteomes" id="UP000009100"/>
    </source>
</evidence>
<accession>B7VSE7</accession>
<organism evidence="1 2">
    <name type="scientific">Vibrio atlanticus (strain LGP32)</name>
    <name type="common">Vibrio splendidus (strain Mel32)</name>
    <dbReference type="NCBI Taxonomy" id="575788"/>
    <lineage>
        <taxon>Bacteria</taxon>
        <taxon>Pseudomonadati</taxon>
        <taxon>Pseudomonadota</taxon>
        <taxon>Gammaproteobacteria</taxon>
        <taxon>Vibrionales</taxon>
        <taxon>Vibrionaceae</taxon>
        <taxon>Vibrio</taxon>
    </lineage>
</organism>
<reference evidence="1 2" key="1">
    <citation type="submission" date="2009-02" db="EMBL/GenBank/DDBJ databases">
        <title>Vibrio splendidus str. LGP32 complete genome.</title>
        <authorList>
            <person name="Mazel D."/>
            <person name="Le Roux F."/>
        </authorList>
    </citation>
    <scope>NUCLEOTIDE SEQUENCE [LARGE SCALE GENOMIC DNA]</scope>
    <source>
        <strain evidence="1 2">LGP32</strain>
    </source>
</reference>
<protein>
    <submittedName>
        <fullName evidence="1">Uncharacterized protein</fullName>
    </submittedName>
</protein>
<dbReference type="eggNOG" id="ENOG5031N9B">
    <property type="taxonomic scope" value="Bacteria"/>
</dbReference>
<sequence>MSQARSLHHVLFVLPFKYPTDMWFGTQCYEWNDNLENVMVKSITAKGVIYGNDTLFTCKPNRNGLFELARKHGRVAGTRPQDLKNKVYTESLDEAWNLLKTEKFYIVLTGQICGIHRKSLRSLDSVDIIFDVQSRLNCVTV</sequence>
<dbReference type="KEGG" id="vsp:VS_II1167"/>
<dbReference type="AlphaFoldDB" id="B7VSE7"/>
<evidence type="ECO:0000313" key="1">
    <source>
        <dbReference type="EMBL" id="CAV27112.1"/>
    </source>
</evidence>
<proteinExistence type="predicted"/>
<dbReference type="Proteomes" id="UP000009100">
    <property type="component" value="Chromosome 2"/>
</dbReference>